<dbReference type="PANTHER" id="PTHR30250">
    <property type="entry name" value="PST FAMILY PREDICTED COLANIC ACID TRANSPORTER"/>
    <property type="match status" value="1"/>
</dbReference>
<feature type="transmembrane region" description="Helical" evidence="6">
    <location>
        <begin position="238"/>
        <end position="255"/>
    </location>
</feature>
<dbReference type="GO" id="GO:0005886">
    <property type="term" value="C:plasma membrane"/>
    <property type="evidence" value="ECO:0007669"/>
    <property type="project" value="UniProtKB-SubCell"/>
</dbReference>
<evidence type="ECO:0000256" key="5">
    <source>
        <dbReference type="ARBA" id="ARBA00023136"/>
    </source>
</evidence>
<proteinExistence type="predicted"/>
<feature type="transmembrane region" description="Helical" evidence="6">
    <location>
        <begin position="169"/>
        <end position="190"/>
    </location>
</feature>
<name>A0A1F6N337_9BACT</name>
<feature type="transmembrane region" description="Helical" evidence="6">
    <location>
        <begin position="40"/>
        <end position="60"/>
    </location>
</feature>
<keyword evidence="3 6" id="KW-0812">Transmembrane</keyword>
<feature type="transmembrane region" description="Helical" evidence="6">
    <location>
        <begin position="464"/>
        <end position="486"/>
    </location>
</feature>
<organism evidence="7 8">
    <name type="scientific">Candidatus Magasanikbacteria bacterium RIFCSPLOWO2_01_FULL_40_15</name>
    <dbReference type="NCBI Taxonomy" id="1798686"/>
    <lineage>
        <taxon>Bacteria</taxon>
        <taxon>Candidatus Magasanikiibacteriota</taxon>
    </lineage>
</organism>
<evidence type="ECO:0000256" key="1">
    <source>
        <dbReference type="ARBA" id="ARBA00004651"/>
    </source>
</evidence>
<dbReference type="InterPro" id="IPR002797">
    <property type="entry name" value="Polysacc_synth"/>
</dbReference>
<feature type="transmembrane region" description="Helical" evidence="6">
    <location>
        <begin position="275"/>
        <end position="298"/>
    </location>
</feature>
<feature type="transmembrane region" description="Helical" evidence="6">
    <location>
        <begin position="407"/>
        <end position="429"/>
    </location>
</feature>
<dbReference type="AlphaFoldDB" id="A0A1F6N337"/>
<feature type="transmembrane region" description="Helical" evidence="6">
    <location>
        <begin position="66"/>
        <end position="88"/>
    </location>
</feature>
<evidence type="ECO:0000256" key="2">
    <source>
        <dbReference type="ARBA" id="ARBA00022475"/>
    </source>
</evidence>
<feature type="transmembrane region" description="Helical" evidence="6">
    <location>
        <begin position="384"/>
        <end position="401"/>
    </location>
</feature>
<evidence type="ECO:0000313" key="8">
    <source>
        <dbReference type="Proteomes" id="UP000177040"/>
    </source>
</evidence>
<feature type="transmembrane region" description="Helical" evidence="6">
    <location>
        <begin position="109"/>
        <end position="131"/>
    </location>
</feature>
<feature type="transmembrane region" description="Helical" evidence="6">
    <location>
        <begin position="319"/>
        <end position="340"/>
    </location>
</feature>
<dbReference type="Proteomes" id="UP000177040">
    <property type="component" value="Unassembled WGS sequence"/>
</dbReference>
<feature type="transmembrane region" description="Helical" evidence="6">
    <location>
        <begin position="196"/>
        <end position="217"/>
    </location>
</feature>
<evidence type="ECO:0000256" key="6">
    <source>
        <dbReference type="SAM" id="Phobius"/>
    </source>
</evidence>
<reference evidence="7 8" key="1">
    <citation type="journal article" date="2016" name="Nat. Commun.">
        <title>Thousands of microbial genomes shed light on interconnected biogeochemical processes in an aquifer system.</title>
        <authorList>
            <person name="Anantharaman K."/>
            <person name="Brown C.T."/>
            <person name="Hug L.A."/>
            <person name="Sharon I."/>
            <person name="Castelle C.J."/>
            <person name="Probst A.J."/>
            <person name="Thomas B.C."/>
            <person name="Singh A."/>
            <person name="Wilkins M.J."/>
            <person name="Karaoz U."/>
            <person name="Brodie E.L."/>
            <person name="Williams K.H."/>
            <person name="Hubbard S.S."/>
            <person name="Banfield J.F."/>
        </authorList>
    </citation>
    <scope>NUCLEOTIDE SEQUENCE [LARGE SCALE GENOMIC DNA]</scope>
</reference>
<comment type="caution">
    <text evidence="7">The sequence shown here is derived from an EMBL/GenBank/DDBJ whole genome shotgun (WGS) entry which is preliminary data.</text>
</comment>
<feature type="transmembrane region" description="Helical" evidence="6">
    <location>
        <begin position="137"/>
        <end position="157"/>
    </location>
</feature>
<comment type="subcellular location">
    <subcellularLocation>
        <location evidence="1">Cell membrane</location>
        <topology evidence="1">Multi-pass membrane protein</topology>
    </subcellularLocation>
</comment>
<accession>A0A1F6N337</accession>
<sequence>MVSIQQKNVFKKIEKKPKIGLNRDTMSLFKKIAFNGAVQIAGKIVSTLLGLVAIGILTRYLGAEKFGWYTTAITFLQFAGILIDFGLIPVTAQLLASGQHDETKLLQNLLGFRFATAFIFFGLTPFVAFLFPYPIEIKIAIALLSISFLAIAMNQIFTGYYQQTLAMHIPVIGELIGRIILVVGLGLGYYHHANFLTLMILISLSSIAYTASLWLATARRTKPTMTYDKAIWKSIAKTMWPIAISIVFNVVYLKGDTILLSLFRTQTEVGLYGAAYRVIDILAQIAMLMMGILLPLLAASFARKNIMEFKERYQNSFDAMMMIAIPITLGTFALADRIMLTVAGPEFASAGIMLRFLSLAVFGVYVGAVFGHTAVAIGQQKATMWIYISDAIITFVGYWYAIPRFGWYGAALLTIFSELYAGILLAWVISERIDCRLSLGRFAKIIGAGAVMLAPIFVFPQLNIFILIPIAVVIYVGVLIATKAVPRAVLGELMRRS</sequence>
<dbReference type="PANTHER" id="PTHR30250:SF11">
    <property type="entry name" value="O-ANTIGEN TRANSPORTER-RELATED"/>
    <property type="match status" value="1"/>
</dbReference>
<feature type="transmembrane region" description="Helical" evidence="6">
    <location>
        <begin position="441"/>
        <end position="458"/>
    </location>
</feature>
<evidence type="ECO:0000256" key="3">
    <source>
        <dbReference type="ARBA" id="ARBA00022692"/>
    </source>
</evidence>
<keyword evidence="2" id="KW-1003">Cell membrane</keyword>
<keyword evidence="5 6" id="KW-0472">Membrane</keyword>
<dbReference type="Pfam" id="PF01943">
    <property type="entry name" value="Polysacc_synt"/>
    <property type="match status" value="1"/>
</dbReference>
<gene>
    <name evidence="7" type="ORF">A2983_04025</name>
</gene>
<keyword evidence="4 6" id="KW-1133">Transmembrane helix</keyword>
<evidence type="ECO:0000313" key="7">
    <source>
        <dbReference type="EMBL" id="OGH78294.1"/>
    </source>
</evidence>
<evidence type="ECO:0000256" key="4">
    <source>
        <dbReference type="ARBA" id="ARBA00022989"/>
    </source>
</evidence>
<feature type="transmembrane region" description="Helical" evidence="6">
    <location>
        <begin position="352"/>
        <end position="377"/>
    </location>
</feature>
<dbReference type="EMBL" id="MFQH01000014">
    <property type="protein sequence ID" value="OGH78294.1"/>
    <property type="molecule type" value="Genomic_DNA"/>
</dbReference>
<dbReference type="InterPro" id="IPR050833">
    <property type="entry name" value="Poly_Biosynth_Transport"/>
</dbReference>
<dbReference type="CDD" id="cd13128">
    <property type="entry name" value="MATE_Wzx_like"/>
    <property type="match status" value="1"/>
</dbReference>
<protein>
    <submittedName>
        <fullName evidence="7">Uncharacterized protein</fullName>
    </submittedName>
</protein>